<proteinExistence type="inferred from homology"/>
<dbReference type="Pfam" id="PF01987">
    <property type="entry name" value="AIM24"/>
    <property type="match status" value="1"/>
</dbReference>
<feature type="compositionally biased region" description="Polar residues" evidence="2">
    <location>
        <begin position="285"/>
        <end position="299"/>
    </location>
</feature>
<gene>
    <name evidence="4" type="ORF">BB559_002779</name>
    <name evidence="3" type="ORF">BB559_005363</name>
</gene>
<evidence type="ECO:0000313" key="4">
    <source>
        <dbReference type="EMBL" id="PVU95306.1"/>
    </source>
</evidence>
<accession>A0A2T9Y943</accession>
<reference evidence="3 5" key="1">
    <citation type="journal article" date="2018" name="MBio">
        <title>Comparative Genomics Reveals the Core Gene Toolbox for the Fungus-Insect Symbiosis.</title>
        <authorList>
            <person name="Wang Y."/>
            <person name="Stata M."/>
            <person name="Wang W."/>
            <person name="Stajich J.E."/>
            <person name="White M.M."/>
            <person name="Moncalvo J.M."/>
        </authorList>
    </citation>
    <scope>NUCLEOTIDE SEQUENCE [LARGE SCALE GENOMIC DNA]</scope>
    <source>
        <strain evidence="3 5">AUS-77-4</strain>
    </source>
</reference>
<sequence length="418" mass="46721">MNFYKPLLLKNRSLAIYSYRALYPTNRKFFSSENLNTTPDLNSAKDNVQQILTTKNNQIQDVQKKKRTFDLGLFSSGSTSPQITDPVFERVESSYGSLILSKLPPFCKFTLVGGNVVGKADPVEIKRSFNGNVIQAAIHSVLGRKLQNTVVRSGPIGGDALLAPFNSGEIKQIEQTGSVSYYISKKNLFAYTHLLKTSPLMVLDNKFGSVFGVERIEGAGKFLVSSPGGLFKLSLSQDEHYFVDSEYVVCWDSRINFLADEESPIIRMPWKYKRELKKSAEKSNIEPSDSPVTPTSTLEIDSKDTKNKKVDTSLETGNISTKKTPPIENKSFGKKIVLYTKEKLINGAKISWNHTMNFVFGLGVYTLDLLKYSGWIFLRLAKKGINVPKMYRVSGPGDIYLTSKSTNGVVSRLKRITN</sequence>
<keyword evidence="1" id="KW-0496">Mitochondrion</keyword>
<dbReference type="Gene3D" id="3.60.160.10">
    <property type="entry name" value="Mitochondrial biogenesis AIM24"/>
    <property type="match status" value="1"/>
</dbReference>
<dbReference type="GO" id="GO:0005739">
    <property type="term" value="C:mitochondrion"/>
    <property type="evidence" value="ECO:0007669"/>
    <property type="project" value="UniProtKB-SubCell"/>
</dbReference>
<dbReference type="SUPFAM" id="SSF51219">
    <property type="entry name" value="TRAP-like"/>
    <property type="match status" value="1"/>
</dbReference>
<evidence type="ECO:0000313" key="3">
    <source>
        <dbReference type="EMBL" id="PVU88837.1"/>
    </source>
</evidence>
<dbReference type="Proteomes" id="UP000245699">
    <property type="component" value="Unassembled WGS sequence"/>
</dbReference>
<comment type="similarity">
    <text evidence="1">Belongs to the AIM24 family.</text>
</comment>
<comment type="caution">
    <text evidence="3">The sequence shown here is derived from an EMBL/GenBank/DDBJ whole genome shotgun (WGS) entry which is preliminary data.</text>
</comment>
<evidence type="ECO:0000256" key="2">
    <source>
        <dbReference type="SAM" id="MobiDB-lite"/>
    </source>
</evidence>
<dbReference type="InterPro" id="IPR002838">
    <property type="entry name" value="AIM24"/>
</dbReference>
<dbReference type="InterPro" id="IPR036983">
    <property type="entry name" value="AIM24_sf"/>
</dbReference>
<feature type="region of interest" description="Disordered" evidence="2">
    <location>
        <begin position="282"/>
        <end position="322"/>
    </location>
</feature>
<evidence type="ECO:0000256" key="1">
    <source>
        <dbReference type="RuleBase" id="RU363045"/>
    </source>
</evidence>
<comment type="subcellular location">
    <subcellularLocation>
        <location evidence="1">Mitochondrion</location>
    </subcellularLocation>
</comment>
<protein>
    <recommendedName>
        <fullName evidence="1">Altered inheritance of mitochondria protein 24, mitochondrial</fullName>
    </recommendedName>
</protein>
<evidence type="ECO:0000313" key="5">
    <source>
        <dbReference type="Proteomes" id="UP000245699"/>
    </source>
</evidence>
<dbReference type="EMBL" id="MBFT01000191">
    <property type="protein sequence ID" value="PVU95306.1"/>
    <property type="molecule type" value="Genomic_DNA"/>
</dbReference>
<organism evidence="3 5">
    <name type="scientific">Furculomyces boomerangus</name>
    <dbReference type="NCBI Taxonomy" id="61424"/>
    <lineage>
        <taxon>Eukaryota</taxon>
        <taxon>Fungi</taxon>
        <taxon>Fungi incertae sedis</taxon>
        <taxon>Zoopagomycota</taxon>
        <taxon>Kickxellomycotina</taxon>
        <taxon>Harpellomycetes</taxon>
        <taxon>Harpellales</taxon>
        <taxon>Harpellaceae</taxon>
        <taxon>Furculomyces</taxon>
    </lineage>
</organism>
<dbReference type="AlphaFoldDB" id="A0A2T9Y943"/>
<name>A0A2T9Y943_9FUNG</name>
<dbReference type="OrthoDB" id="1705416at2759"/>
<dbReference type="InterPro" id="IPR016031">
    <property type="entry name" value="Trp_RNA-bd_attenuator-like_dom"/>
</dbReference>
<feature type="compositionally biased region" description="Basic and acidic residues" evidence="2">
    <location>
        <begin position="300"/>
        <end position="312"/>
    </location>
</feature>
<dbReference type="EMBL" id="MBFT01000593">
    <property type="protein sequence ID" value="PVU88837.1"/>
    <property type="molecule type" value="Genomic_DNA"/>
</dbReference>
<keyword evidence="5" id="KW-1185">Reference proteome</keyword>
<feature type="compositionally biased region" description="Polar residues" evidence="2">
    <location>
        <begin position="313"/>
        <end position="322"/>
    </location>
</feature>
<dbReference type="STRING" id="61424.A0A2T9Y943"/>